<organism evidence="2 3">
    <name type="scientific">Plasmodiophora brassicae</name>
    <name type="common">Clubroot disease agent</name>
    <dbReference type="NCBI Taxonomy" id="37360"/>
    <lineage>
        <taxon>Eukaryota</taxon>
        <taxon>Sar</taxon>
        <taxon>Rhizaria</taxon>
        <taxon>Endomyxa</taxon>
        <taxon>Phytomyxea</taxon>
        <taxon>Plasmodiophorida</taxon>
        <taxon>Plasmodiophoridae</taxon>
        <taxon>Plasmodiophora</taxon>
    </lineage>
</organism>
<accession>A0A3P3Y273</accession>
<dbReference type="InterPro" id="IPR049625">
    <property type="entry name" value="Glyco_transf_61_cat"/>
</dbReference>
<evidence type="ECO:0000259" key="1">
    <source>
        <dbReference type="Pfam" id="PF04577"/>
    </source>
</evidence>
<proteinExistence type="predicted"/>
<name>A0A3P3Y273_PLABS</name>
<dbReference type="EMBL" id="OVEO01000002">
    <property type="protein sequence ID" value="SPQ94241.1"/>
    <property type="molecule type" value="Genomic_DNA"/>
</dbReference>
<dbReference type="Proteomes" id="UP000290189">
    <property type="component" value="Unassembled WGS sequence"/>
</dbReference>
<dbReference type="GO" id="GO:0016757">
    <property type="term" value="F:glycosyltransferase activity"/>
    <property type="evidence" value="ECO:0007669"/>
    <property type="project" value="InterPro"/>
</dbReference>
<dbReference type="Pfam" id="PF04577">
    <property type="entry name" value="Glyco_transf_61"/>
    <property type="match status" value="1"/>
</dbReference>
<evidence type="ECO:0000313" key="3">
    <source>
        <dbReference type="Proteomes" id="UP000290189"/>
    </source>
</evidence>
<protein>
    <recommendedName>
        <fullName evidence="1">Glycosyltransferase 61 catalytic domain-containing protein</fullName>
    </recommendedName>
</protein>
<keyword evidence="2" id="KW-0496">Mitochondrion</keyword>
<reference evidence="2 3" key="1">
    <citation type="submission" date="2018-03" db="EMBL/GenBank/DDBJ databases">
        <authorList>
            <person name="Fogelqvist J."/>
        </authorList>
    </citation>
    <scope>NUCLEOTIDE SEQUENCE [LARGE SCALE GENOMIC DNA]</scope>
</reference>
<feature type="domain" description="Glycosyltransferase 61 catalytic" evidence="1">
    <location>
        <begin position="140"/>
        <end position="337"/>
    </location>
</feature>
<evidence type="ECO:0000313" key="2">
    <source>
        <dbReference type="EMBL" id="SPQ94241.1"/>
    </source>
</evidence>
<gene>
    <name evidence="2" type="ORF">PLBR_LOCUS1456</name>
</gene>
<sequence length="420" mass="46799">MNADWHAGGQQRGDVALSRDGTPVKRSLFSTHLCKGDAGHRRGNRYCTFQNVCFRSSSEILYYWDGRSRPPPSWSNTSAEHDSGALWPGPEEPVRAMFDVVPGESRPFPTIRRVDGERPASYRFHGRPVLLVPHTTERNFGHFLGDQLLANYILMEALGREPSPDVDFIAYGFGDRTVPATGFHRMFSAHPAKSMDTLASEYGPDGIVCVDELYAGAANNFLVLETPLIKVAFDRFKRFALTNMGVWPPQPPAHHKVALFAKRPTGTRGRAVLNADTIVEHLRTQLTGTTTTVEVMDPASMSAEDQLRFIMETTVWVTPASGGSFIGMFLPRGSSVILLDIIDRDAVTSRRFGLDYNLWSQIPHLHDLYYRVAPHEMRGVCPSSPDCVNGVDPHYVLDPERIWQAVDVALRETTVSFAAQ</sequence>
<geneLocation type="mitochondrion" evidence="2"/>
<dbReference type="AlphaFoldDB" id="A0A3P3Y273"/>